<dbReference type="InterPro" id="IPR036259">
    <property type="entry name" value="MFS_trans_sf"/>
</dbReference>
<comment type="subcellular location">
    <subcellularLocation>
        <location evidence="1">Cell membrane</location>
        <topology evidence="1">Multi-pass membrane protein</topology>
    </subcellularLocation>
</comment>
<sequence length="508" mass="50000">MNVRQLRSEALARGRKARAGRENLRAGGVAAGTQVSPAEAWRRGLEAAEAERGRGADAEVRPKPARALLAGLMLALFVAALDSTVVATAMPAIAAGLGSSAGYAWPLTAYLLTCTVTALLAGGLVAKFGHRRMYAAGIALFAAASVGCAASPSIGLLALWRGVEGIGGGILEAGVFIAAADLFEPRERGAYLGAASAMYGLASIAGPLLGGAIVQAASWHWIFLVNVPVGAVALVLVARHLPAGLGCRPGRFDALGAAAAAAAVTPLTLAFALSGTAFALGSAPFVALIALSVAAGAALVAVERRREGAVVPVRVMANRTVLAGLASGFAVQFALMAVVTFLPGFAQGELGLGDAQAGMALVPMTLALMAGSNAAGALFRAHGRLRANSLSGFAVIAAGAAGIAVAAQSGALVALEACVAALGLGVGIGMPTANLAAQLGSSPADMGRATSLAMFFRGFGGAVSSAVVGTMCAAGGPGAPGAMASAIAVAALGAAASVLLPRKVDRRR</sequence>
<feature type="domain" description="Major facilitator superfamily (MFS) profile" evidence="6">
    <location>
        <begin position="68"/>
        <end position="505"/>
    </location>
</feature>
<feature type="transmembrane region" description="Helical" evidence="5">
    <location>
        <begin position="482"/>
        <end position="500"/>
    </location>
</feature>
<accession>A0ABT7VAW3</accession>
<feature type="transmembrane region" description="Helical" evidence="5">
    <location>
        <begin position="322"/>
        <end position="345"/>
    </location>
</feature>
<evidence type="ECO:0000313" key="8">
    <source>
        <dbReference type="Proteomes" id="UP001529421"/>
    </source>
</evidence>
<feature type="transmembrane region" description="Helical" evidence="5">
    <location>
        <begin position="190"/>
        <end position="213"/>
    </location>
</feature>
<dbReference type="Pfam" id="PF07690">
    <property type="entry name" value="MFS_1"/>
    <property type="match status" value="1"/>
</dbReference>
<dbReference type="InterPro" id="IPR020846">
    <property type="entry name" value="MFS_dom"/>
</dbReference>
<dbReference type="PROSITE" id="PS50850">
    <property type="entry name" value="MFS"/>
    <property type="match status" value="1"/>
</dbReference>
<feature type="transmembrane region" description="Helical" evidence="5">
    <location>
        <begin position="103"/>
        <end position="126"/>
    </location>
</feature>
<evidence type="ECO:0000259" key="6">
    <source>
        <dbReference type="PROSITE" id="PS50850"/>
    </source>
</evidence>
<evidence type="ECO:0000256" key="4">
    <source>
        <dbReference type="ARBA" id="ARBA00023136"/>
    </source>
</evidence>
<dbReference type="EMBL" id="JAUDDZ010000015">
    <property type="protein sequence ID" value="MDM8275635.1"/>
    <property type="molecule type" value="Genomic_DNA"/>
</dbReference>
<feature type="transmembrane region" description="Helical" evidence="5">
    <location>
        <begin position="279"/>
        <end position="302"/>
    </location>
</feature>
<reference evidence="8" key="1">
    <citation type="submission" date="2023-06" db="EMBL/GenBank/DDBJ databases">
        <title>Identification and characterization of horizontal gene transfer across gut microbiota members of farm animals based on homology search.</title>
        <authorList>
            <person name="Zeman M."/>
            <person name="Kubasova T."/>
            <person name="Jahodarova E."/>
            <person name="Nykrynova M."/>
            <person name="Rychlik I."/>
        </authorList>
    </citation>
    <scope>NUCLEOTIDE SEQUENCE [LARGE SCALE GENOMIC DNA]</scope>
    <source>
        <strain evidence="8">154_Feed</strain>
    </source>
</reference>
<keyword evidence="2 5" id="KW-0812">Transmembrane</keyword>
<evidence type="ECO:0000256" key="5">
    <source>
        <dbReference type="SAM" id="Phobius"/>
    </source>
</evidence>
<keyword evidence="8" id="KW-1185">Reference proteome</keyword>
<feature type="transmembrane region" description="Helical" evidence="5">
    <location>
        <begin position="357"/>
        <end position="378"/>
    </location>
</feature>
<dbReference type="PANTHER" id="PTHR23501:SF197">
    <property type="entry name" value="COMD"/>
    <property type="match status" value="1"/>
</dbReference>
<feature type="transmembrane region" description="Helical" evidence="5">
    <location>
        <begin position="454"/>
        <end position="476"/>
    </location>
</feature>
<feature type="transmembrane region" description="Helical" evidence="5">
    <location>
        <begin position="413"/>
        <end position="433"/>
    </location>
</feature>
<feature type="transmembrane region" description="Helical" evidence="5">
    <location>
        <begin position="166"/>
        <end position="183"/>
    </location>
</feature>
<gene>
    <name evidence="7" type="ORF">QUW28_09060</name>
</gene>
<evidence type="ECO:0000256" key="3">
    <source>
        <dbReference type="ARBA" id="ARBA00022989"/>
    </source>
</evidence>
<feature type="transmembrane region" description="Helical" evidence="5">
    <location>
        <begin position="254"/>
        <end position="273"/>
    </location>
</feature>
<name>A0ABT7VAW3_9ACTN</name>
<dbReference type="Gene3D" id="1.20.1250.20">
    <property type="entry name" value="MFS general substrate transporter like domains"/>
    <property type="match status" value="1"/>
</dbReference>
<keyword evidence="4 5" id="KW-0472">Membrane</keyword>
<keyword evidence="3 5" id="KW-1133">Transmembrane helix</keyword>
<organism evidence="7 8">
    <name type="scientific">Enorma phocaeensis</name>
    <dbReference type="NCBI Taxonomy" id="1871019"/>
    <lineage>
        <taxon>Bacteria</taxon>
        <taxon>Bacillati</taxon>
        <taxon>Actinomycetota</taxon>
        <taxon>Coriobacteriia</taxon>
        <taxon>Coriobacteriales</taxon>
        <taxon>Coriobacteriaceae</taxon>
        <taxon>Enorma</taxon>
    </lineage>
</organism>
<comment type="caution">
    <text evidence="7">The sequence shown here is derived from an EMBL/GenBank/DDBJ whole genome shotgun (WGS) entry which is preliminary data.</text>
</comment>
<protein>
    <submittedName>
        <fullName evidence="7">MFS transporter</fullName>
    </submittedName>
</protein>
<feature type="transmembrane region" description="Helical" evidence="5">
    <location>
        <begin position="138"/>
        <end position="160"/>
    </location>
</feature>
<dbReference type="Gene3D" id="1.20.1720.10">
    <property type="entry name" value="Multidrug resistance protein D"/>
    <property type="match status" value="1"/>
</dbReference>
<dbReference type="RefSeq" id="WP_289545814.1">
    <property type="nucleotide sequence ID" value="NZ_JAUDDZ010000015.1"/>
</dbReference>
<feature type="transmembrane region" description="Helical" evidence="5">
    <location>
        <begin position="219"/>
        <end position="242"/>
    </location>
</feature>
<evidence type="ECO:0000313" key="7">
    <source>
        <dbReference type="EMBL" id="MDM8275635.1"/>
    </source>
</evidence>
<dbReference type="InterPro" id="IPR011701">
    <property type="entry name" value="MFS"/>
</dbReference>
<dbReference type="Proteomes" id="UP001529421">
    <property type="component" value="Unassembled WGS sequence"/>
</dbReference>
<proteinExistence type="predicted"/>
<dbReference type="PANTHER" id="PTHR23501">
    <property type="entry name" value="MAJOR FACILITATOR SUPERFAMILY"/>
    <property type="match status" value="1"/>
</dbReference>
<feature type="transmembrane region" description="Helical" evidence="5">
    <location>
        <begin position="68"/>
        <end position="97"/>
    </location>
</feature>
<feature type="transmembrane region" description="Helical" evidence="5">
    <location>
        <begin position="390"/>
        <end position="407"/>
    </location>
</feature>
<evidence type="ECO:0000256" key="2">
    <source>
        <dbReference type="ARBA" id="ARBA00022692"/>
    </source>
</evidence>
<evidence type="ECO:0000256" key="1">
    <source>
        <dbReference type="ARBA" id="ARBA00004651"/>
    </source>
</evidence>
<dbReference type="SUPFAM" id="SSF103473">
    <property type="entry name" value="MFS general substrate transporter"/>
    <property type="match status" value="1"/>
</dbReference>